<evidence type="ECO:0008006" key="3">
    <source>
        <dbReference type="Google" id="ProtNLM"/>
    </source>
</evidence>
<protein>
    <recommendedName>
        <fullName evidence="3">Transposase</fullName>
    </recommendedName>
</protein>
<gene>
    <name evidence="1" type="ORF">bsdcttw_45150</name>
</gene>
<reference evidence="1 2" key="1">
    <citation type="submission" date="2020-08" db="EMBL/GenBank/DDBJ databases">
        <title>Draft genome sequencing of an Anaerocolumna strain isolated from anoxic soil subjected to BSD treatment.</title>
        <authorList>
            <person name="Uek A."/>
            <person name="Tonouchi A."/>
        </authorList>
    </citation>
    <scope>NUCLEOTIDE SEQUENCE [LARGE SCALE GENOMIC DNA]</scope>
    <source>
        <strain evidence="1 2">CTTW</strain>
    </source>
</reference>
<evidence type="ECO:0000313" key="2">
    <source>
        <dbReference type="Proteomes" id="UP000515703"/>
    </source>
</evidence>
<sequence>MYKELAKTGVTLSLLWAEYCTKCELENTIPYQHAQFNEKYHAFAAAKKATLRINRKPGKIMEVDWVGNTLSVFDVAAGCNVNAYVFVACLPCSMYRYAGTFPDMKSNHWITARVHAYTHFGGCYAYFSS</sequence>
<dbReference type="Proteomes" id="UP000515703">
    <property type="component" value="Chromosome"/>
</dbReference>
<evidence type="ECO:0000313" key="1">
    <source>
        <dbReference type="EMBL" id="BCK01475.1"/>
    </source>
</evidence>
<accession>A0A7M3SA57</accession>
<organism evidence="1 2">
    <name type="scientific">Anaerocolumna chitinilytica</name>
    <dbReference type="NCBI Taxonomy" id="1727145"/>
    <lineage>
        <taxon>Bacteria</taxon>
        <taxon>Bacillati</taxon>
        <taxon>Bacillota</taxon>
        <taxon>Clostridia</taxon>
        <taxon>Lachnospirales</taxon>
        <taxon>Lachnospiraceae</taxon>
        <taxon>Anaerocolumna</taxon>
    </lineage>
</organism>
<name>A0A7M3SA57_9FIRM</name>
<proteinExistence type="predicted"/>
<dbReference type="KEGG" id="acht:bsdcttw_45150"/>
<keyword evidence="2" id="KW-1185">Reference proteome</keyword>
<reference evidence="1 2" key="2">
    <citation type="submission" date="2020-08" db="EMBL/GenBank/DDBJ databases">
        <authorList>
            <person name="Ueki A."/>
            <person name="Tonouchi A."/>
        </authorList>
    </citation>
    <scope>NUCLEOTIDE SEQUENCE [LARGE SCALE GENOMIC DNA]</scope>
    <source>
        <strain evidence="1 2">CTTW</strain>
    </source>
</reference>
<dbReference type="AlphaFoldDB" id="A0A7M3SA57"/>
<dbReference type="EMBL" id="AP023368">
    <property type="protein sequence ID" value="BCK01475.1"/>
    <property type="molecule type" value="Genomic_DNA"/>
</dbReference>